<dbReference type="OrthoDB" id="6019893at2759"/>
<feature type="region of interest" description="Disordered" evidence="1">
    <location>
        <begin position="64"/>
        <end position="124"/>
    </location>
</feature>
<proteinExistence type="predicted"/>
<dbReference type="RefSeq" id="XP_018274541.1">
    <property type="nucleotide sequence ID" value="XM_018411997.1"/>
</dbReference>
<evidence type="ECO:0000256" key="1">
    <source>
        <dbReference type="SAM" id="MobiDB-lite"/>
    </source>
</evidence>
<evidence type="ECO:0000313" key="3">
    <source>
        <dbReference type="Proteomes" id="UP000053890"/>
    </source>
</evidence>
<organism evidence="2 3">
    <name type="scientific">Rhodotorula graminis (strain WP1)</name>
    <dbReference type="NCBI Taxonomy" id="578459"/>
    <lineage>
        <taxon>Eukaryota</taxon>
        <taxon>Fungi</taxon>
        <taxon>Dikarya</taxon>
        <taxon>Basidiomycota</taxon>
        <taxon>Pucciniomycotina</taxon>
        <taxon>Microbotryomycetes</taxon>
        <taxon>Sporidiobolales</taxon>
        <taxon>Sporidiobolaceae</taxon>
        <taxon>Rhodotorula</taxon>
    </lineage>
</organism>
<dbReference type="Proteomes" id="UP000053890">
    <property type="component" value="Unassembled WGS sequence"/>
</dbReference>
<dbReference type="STRING" id="578459.A0A194SD30"/>
<name>A0A194SD30_RHOGW</name>
<feature type="compositionally biased region" description="Basic and acidic residues" evidence="1">
    <location>
        <begin position="84"/>
        <end position="96"/>
    </location>
</feature>
<dbReference type="EMBL" id="KQ474073">
    <property type="protein sequence ID" value="KPV78492.1"/>
    <property type="molecule type" value="Genomic_DNA"/>
</dbReference>
<keyword evidence="3" id="KW-1185">Reference proteome</keyword>
<evidence type="ECO:0000313" key="2">
    <source>
        <dbReference type="EMBL" id="KPV78492.1"/>
    </source>
</evidence>
<gene>
    <name evidence="2" type="ORF">RHOBADRAFT_10654</name>
</gene>
<dbReference type="GeneID" id="28972446"/>
<protein>
    <submittedName>
        <fullName evidence="2">Uncharacterized protein</fullName>
    </submittedName>
</protein>
<sequence>MPGKIDWSTAVVASNYPLWPVFKALHADNLLTVAELALAPLGRVVFLSRHQIMLVRPTLSLSTLSRPISDSSSRAEPRDDDVPEDPRDARVERARVPDGALSRPQALPRGAPRPSPSLPVHEPL</sequence>
<dbReference type="AlphaFoldDB" id="A0A194SD30"/>
<reference evidence="2 3" key="1">
    <citation type="journal article" date="2015" name="Front. Microbiol.">
        <title>Genome sequence of the plant growth promoting endophytic yeast Rhodotorula graminis WP1.</title>
        <authorList>
            <person name="Firrincieli A."/>
            <person name="Otillar R."/>
            <person name="Salamov A."/>
            <person name="Schmutz J."/>
            <person name="Khan Z."/>
            <person name="Redman R.S."/>
            <person name="Fleck N.D."/>
            <person name="Lindquist E."/>
            <person name="Grigoriev I.V."/>
            <person name="Doty S.L."/>
        </authorList>
    </citation>
    <scope>NUCLEOTIDE SEQUENCE [LARGE SCALE GENOMIC DNA]</scope>
    <source>
        <strain evidence="2 3">WP1</strain>
    </source>
</reference>
<accession>A0A194SD30</accession>